<keyword evidence="3" id="KW-1185">Reference proteome</keyword>
<protein>
    <recommendedName>
        <fullName evidence="1">Cupin type-2 domain-containing protein</fullName>
    </recommendedName>
</protein>
<comment type="caution">
    <text evidence="2">The sequence shown here is derived from an EMBL/GenBank/DDBJ whole genome shotgun (WGS) entry which is preliminary data.</text>
</comment>
<dbReference type="Gene3D" id="2.60.120.10">
    <property type="entry name" value="Jelly Rolls"/>
    <property type="match status" value="1"/>
</dbReference>
<feature type="domain" description="Cupin type-2" evidence="1">
    <location>
        <begin position="39"/>
        <end position="109"/>
    </location>
</feature>
<dbReference type="Proteomes" id="UP001501237">
    <property type="component" value="Unassembled WGS sequence"/>
</dbReference>
<dbReference type="EMBL" id="BAAAUV010000001">
    <property type="protein sequence ID" value="GAA3195028.1"/>
    <property type="molecule type" value="Genomic_DNA"/>
</dbReference>
<evidence type="ECO:0000259" key="1">
    <source>
        <dbReference type="Pfam" id="PF07883"/>
    </source>
</evidence>
<organism evidence="2 3">
    <name type="scientific">Actinocorallia longicatena</name>
    <dbReference type="NCBI Taxonomy" id="111803"/>
    <lineage>
        <taxon>Bacteria</taxon>
        <taxon>Bacillati</taxon>
        <taxon>Actinomycetota</taxon>
        <taxon>Actinomycetes</taxon>
        <taxon>Streptosporangiales</taxon>
        <taxon>Thermomonosporaceae</taxon>
        <taxon>Actinocorallia</taxon>
    </lineage>
</organism>
<dbReference type="InterPro" id="IPR011051">
    <property type="entry name" value="RmlC_Cupin_sf"/>
</dbReference>
<dbReference type="InterPro" id="IPR014710">
    <property type="entry name" value="RmlC-like_jellyroll"/>
</dbReference>
<dbReference type="SUPFAM" id="SSF51182">
    <property type="entry name" value="RmlC-like cupins"/>
    <property type="match status" value="1"/>
</dbReference>
<accession>A0ABP6Q015</accession>
<proteinExistence type="predicted"/>
<name>A0ABP6Q015_9ACTN</name>
<gene>
    <name evidence="2" type="ORF">GCM10010468_05080</name>
</gene>
<dbReference type="InterPro" id="IPR013096">
    <property type="entry name" value="Cupin_2"/>
</dbReference>
<sequence length="134" mass="14469">MDEFSDPCEKRVAEDIDDIAPDGSEVRLLCRASRGSMAHFRLPAGTVARAVQHRSVEEVWFVVAGRGEIWRDSQGAGSVTELEPGLSLTIPTGVSFQFRAIGKEALEIVGVTMPPWPSGEDEAVPVTGHWPPTG</sequence>
<evidence type="ECO:0000313" key="3">
    <source>
        <dbReference type="Proteomes" id="UP001501237"/>
    </source>
</evidence>
<dbReference type="Pfam" id="PF07883">
    <property type="entry name" value="Cupin_2"/>
    <property type="match status" value="1"/>
</dbReference>
<reference evidence="3" key="1">
    <citation type="journal article" date="2019" name="Int. J. Syst. Evol. Microbiol.">
        <title>The Global Catalogue of Microorganisms (GCM) 10K type strain sequencing project: providing services to taxonomists for standard genome sequencing and annotation.</title>
        <authorList>
            <consortium name="The Broad Institute Genomics Platform"/>
            <consortium name="The Broad Institute Genome Sequencing Center for Infectious Disease"/>
            <person name="Wu L."/>
            <person name="Ma J."/>
        </authorList>
    </citation>
    <scope>NUCLEOTIDE SEQUENCE [LARGE SCALE GENOMIC DNA]</scope>
    <source>
        <strain evidence="3">JCM 9377</strain>
    </source>
</reference>
<evidence type="ECO:0000313" key="2">
    <source>
        <dbReference type="EMBL" id="GAA3195028.1"/>
    </source>
</evidence>
<dbReference type="RefSeq" id="WP_344821602.1">
    <property type="nucleotide sequence ID" value="NZ_BAAAUV010000001.1"/>
</dbReference>